<keyword evidence="4 6" id="KW-0732">Signal</keyword>
<comment type="caution">
    <text evidence="8">The sequence shown here is derived from an EMBL/GenBank/DDBJ whole genome shotgun (WGS) entry which is preliminary data.</text>
</comment>
<keyword evidence="9" id="KW-1185">Reference proteome</keyword>
<dbReference type="GO" id="GO:0015833">
    <property type="term" value="P:peptide transport"/>
    <property type="evidence" value="ECO:0007669"/>
    <property type="project" value="TreeGrafter"/>
</dbReference>
<evidence type="ECO:0000313" key="9">
    <source>
        <dbReference type="Proteomes" id="UP000473531"/>
    </source>
</evidence>
<dbReference type="PROSITE" id="PS51257">
    <property type="entry name" value="PROKAR_LIPOPROTEIN"/>
    <property type="match status" value="1"/>
</dbReference>
<comment type="subcellular location">
    <subcellularLocation>
        <location evidence="1">Periplasm</location>
    </subcellularLocation>
</comment>
<dbReference type="PANTHER" id="PTHR30290:SF10">
    <property type="entry name" value="PERIPLASMIC OLIGOPEPTIDE-BINDING PROTEIN-RELATED"/>
    <property type="match status" value="1"/>
</dbReference>
<evidence type="ECO:0000256" key="1">
    <source>
        <dbReference type="ARBA" id="ARBA00004418"/>
    </source>
</evidence>
<evidence type="ECO:0000259" key="7">
    <source>
        <dbReference type="Pfam" id="PF00496"/>
    </source>
</evidence>
<dbReference type="PANTHER" id="PTHR30290">
    <property type="entry name" value="PERIPLASMIC BINDING COMPONENT OF ABC TRANSPORTER"/>
    <property type="match status" value="1"/>
</dbReference>
<dbReference type="InterPro" id="IPR039424">
    <property type="entry name" value="SBP_5"/>
</dbReference>
<comment type="similarity">
    <text evidence="2">Belongs to the bacterial solute-binding protein 5 family.</text>
</comment>
<sequence>MKSTHRLIVLCCAFLVLAGCGKSGDDTVVDVAFIGSTDAMFDNSQRLAPVGQEIRAATSEGLVAMDEFGEVVPALAERWIVTEDGLSYIFRLRDSQWPDGTPITGQNVRNEMQRNLRALRGTSLGLDLAKISEIIPMTGRVIEIRLDSPMPQFLQLLAQPELGLRRSGQGTGPMRLQRTDDIAVLDPLPPQARGLPFDENWESRVRQVRVHAFAAPEAVDAFNKGIADIVMNGTLASLPLADTGPLSRGTVRLDGTLGLFGIQIMHDTGLLSEATTREAIAMAIDRENLLAPFNIGGWVPTTRIVAPDLPSEFGGGSGENSGANSGANAGGVGERWTGLSLEQRQAQALRRIGAAARTTGGASLSIALPVGPGSDLLFRELAGDLAAIGVRLVRAKAGEKADLVLVDRLARYADARWFLNQFNCSLKRGLCSAEADALIAEAGRTSDALQTAALLAQAEAQLTSINAFIPLGAPIRWSLVRGNVDGFSENRWGLHPLFPMALRPM</sequence>
<keyword evidence="3" id="KW-0813">Transport</keyword>
<feature type="region of interest" description="Disordered" evidence="5">
    <location>
        <begin position="311"/>
        <end position="330"/>
    </location>
</feature>
<evidence type="ECO:0000313" key="8">
    <source>
        <dbReference type="EMBL" id="MXP15010.1"/>
    </source>
</evidence>
<dbReference type="Pfam" id="PF00496">
    <property type="entry name" value="SBP_bac_5"/>
    <property type="match status" value="1"/>
</dbReference>
<evidence type="ECO:0000256" key="4">
    <source>
        <dbReference type="ARBA" id="ARBA00022729"/>
    </source>
</evidence>
<dbReference type="AlphaFoldDB" id="A0A6L7GHF8"/>
<dbReference type="OrthoDB" id="9803988at2"/>
<dbReference type="EMBL" id="WTYU01000002">
    <property type="protein sequence ID" value="MXP15010.1"/>
    <property type="molecule type" value="Genomic_DNA"/>
</dbReference>
<evidence type="ECO:0000256" key="3">
    <source>
        <dbReference type="ARBA" id="ARBA00022448"/>
    </source>
</evidence>
<reference evidence="8 9" key="1">
    <citation type="submission" date="2019-12" db="EMBL/GenBank/DDBJ databases">
        <title>Genomic-based taxomic classification of the family Erythrobacteraceae.</title>
        <authorList>
            <person name="Xu L."/>
        </authorList>
    </citation>
    <scope>NUCLEOTIDE SEQUENCE [LARGE SCALE GENOMIC DNA]</scope>
    <source>
        <strain evidence="8 9">KCTC 52259</strain>
    </source>
</reference>
<evidence type="ECO:0000256" key="6">
    <source>
        <dbReference type="SAM" id="SignalP"/>
    </source>
</evidence>
<evidence type="ECO:0000256" key="5">
    <source>
        <dbReference type="SAM" id="MobiDB-lite"/>
    </source>
</evidence>
<dbReference type="SUPFAM" id="SSF53850">
    <property type="entry name" value="Periplasmic binding protein-like II"/>
    <property type="match status" value="1"/>
</dbReference>
<feature type="signal peptide" evidence="6">
    <location>
        <begin position="1"/>
        <end position="18"/>
    </location>
</feature>
<proteinExistence type="inferred from homology"/>
<dbReference type="GO" id="GO:0030313">
    <property type="term" value="C:cell envelope"/>
    <property type="evidence" value="ECO:0007669"/>
    <property type="project" value="UniProtKB-SubCell"/>
</dbReference>
<dbReference type="Gene3D" id="3.90.76.10">
    <property type="entry name" value="Dipeptide-binding Protein, Domain 1"/>
    <property type="match status" value="1"/>
</dbReference>
<accession>A0A6L7GHF8</accession>
<protein>
    <submittedName>
        <fullName evidence="8">Peptide ABC transporter substrate-binding protein</fullName>
    </submittedName>
</protein>
<gene>
    <name evidence="8" type="ORF">GRI44_09650</name>
</gene>
<name>A0A6L7GHF8_9SPHN</name>
<dbReference type="Gene3D" id="3.40.190.10">
    <property type="entry name" value="Periplasmic binding protein-like II"/>
    <property type="match status" value="1"/>
</dbReference>
<feature type="domain" description="Solute-binding protein family 5" evidence="7">
    <location>
        <begin position="70"/>
        <end position="314"/>
    </location>
</feature>
<feature type="chain" id="PRO_5026674461" evidence="6">
    <location>
        <begin position="19"/>
        <end position="505"/>
    </location>
</feature>
<dbReference type="GO" id="GO:1904680">
    <property type="term" value="F:peptide transmembrane transporter activity"/>
    <property type="evidence" value="ECO:0007669"/>
    <property type="project" value="TreeGrafter"/>
</dbReference>
<dbReference type="Proteomes" id="UP000473531">
    <property type="component" value="Unassembled WGS sequence"/>
</dbReference>
<dbReference type="InterPro" id="IPR000914">
    <property type="entry name" value="SBP_5_dom"/>
</dbReference>
<evidence type="ECO:0000256" key="2">
    <source>
        <dbReference type="ARBA" id="ARBA00005695"/>
    </source>
</evidence>
<dbReference type="Gene3D" id="3.10.105.10">
    <property type="entry name" value="Dipeptide-binding Protein, Domain 3"/>
    <property type="match status" value="2"/>
</dbReference>
<organism evidence="8 9">
    <name type="scientific">Allopontixanthobacter confluentis</name>
    <dbReference type="NCBI Taxonomy" id="1849021"/>
    <lineage>
        <taxon>Bacteria</taxon>
        <taxon>Pseudomonadati</taxon>
        <taxon>Pseudomonadota</taxon>
        <taxon>Alphaproteobacteria</taxon>
        <taxon>Sphingomonadales</taxon>
        <taxon>Erythrobacteraceae</taxon>
        <taxon>Allopontixanthobacter</taxon>
    </lineage>
</organism>
<dbReference type="RefSeq" id="WP_160601596.1">
    <property type="nucleotide sequence ID" value="NZ_WTYU01000002.1"/>
</dbReference>